<evidence type="ECO:0000313" key="3">
    <source>
        <dbReference type="Proteomes" id="UP000527355"/>
    </source>
</evidence>
<feature type="compositionally biased region" description="Polar residues" evidence="1">
    <location>
        <begin position="24"/>
        <end position="34"/>
    </location>
</feature>
<proteinExistence type="predicted"/>
<dbReference type="Proteomes" id="UP000527355">
    <property type="component" value="Unassembled WGS sequence"/>
</dbReference>
<comment type="caution">
    <text evidence="2">The sequence shown here is derived from an EMBL/GenBank/DDBJ whole genome shotgun (WGS) entry which is preliminary data.</text>
</comment>
<evidence type="ECO:0000256" key="1">
    <source>
        <dbReference type="SAM" id="MobiDB-lite"/>
    </source>
</evidence>
<reference evidence="2 3" key="1">
    <citation type="journal article" date="2020" name="Nature">
        <title>Six reference-quality genomes reveal evolution of bat adaptations.</title>
        <authorList>
            <person name="Jebb D."/>
            <person name="Huang Z."/>
            <person name="Pippel M."/>
            <person name="Hughes G.M."/>
            <person name="Lavrichenko K."/>
            <person name="Devanna P."/>
            <person name="Winkler S."/>
            <person name="Jermiin L.S."/>
            <person name="Skirmuntt E.C."/>
            <person name="Katzourakis A."/>
            <person name="Burkitt-Gray L."/>
            <person name="Ray D.A."/>
            <person name="Sullivan K.A.M."/>
            <person name="Roscito J.G."/>
            <person name="Kirilenko B.M."/>
            <person name="Davalos L.M."/>
            <person name="Corthals A.P."/>
            <person name="Power M.L."/>
            <person name="Jones G."/>
            <person name="Ransome R.D."/>
            <person name="Dechmann D.K.N."/>
            <person name="Locatelli A.G."/>
            <person name="Puechmaille S.J."/>
            <person name="Fedrigo O."/>
            <person name="Jarvis E.D."/>
            <person name="Hiller M."/>
            <person name="Vernes S.C."/>
            <person name="Myers E.W."/>
            <person name="Teeling E.C."/>
        </authorList>
    </citation>
    <scope>NUCLEOTIDE SEQUENCE [LARGE SCALE GENOMIC DNA]</scope>
    <source>
        <strain evidence="2">MMyoMyo1</strain>
        <tissue evidence="2">Flight muscle</tissue>
    </source>
</reference>
<dbReference type="EMBL" id="JABWUV010000018">
    <property type="protein sequence ID" value="KAF6291034.1"/>
    <property type="molecule type" value="Genomic_DNA"/>
</dbReference>
<protein>
    <submittedName>
        <fullName evidence="2">Uncharacterized protein</fullName>
    </submittedName>
</protein>
<gene>
    <name evidence="2" type="ORF">mMyoMyo1_009404</name>
</gene>
<name>A0A7J7SRQ6_MYOMY</name>
<evidence type="ECO:0000313" key="2">
    <source>
        <dbReference type="EMBL" id="KAF6291034.1"/>
    </source>
</evidence>
<organism evidence="2 3">
    <name type="scientific">Myotis myotis</name>
    <name type="common">Greater mouse-eared bat</name>
    <name type="synonym">Vespertilio myotis</name>
    <dbReference type="NCBI Taxonomy" id="51298"/>
    <lineage>
        <taxon>Eukaryota</taxon>
        <taxon>Metazoa</taxon>
        <taxon>Chordata</taxon>
        <taxon>Craniata</taxon>
        <taxon>Vertebrata</taxon>
        <taxon>Euteleostomi</taxon>
        <taxon>Mammalia</taxon>
        <taxon>Eutheria</taxon>
        <taxon>Laurasiatheria</taxon>
        <taxon>Chiroptera</taxon>
        <taxon>Yangochiroptera</taxon>
        <taxon>Vespertilionidae</taxon>
        <taxon>Myotis</taxon>
    </lineage>
</organism>
<keyword evidence="3" id="KW-1185">Reference proteome</keyword>
<accession>A0A7J7SRQ6</accession>
<sequence>MSNGAREQLRGTVSRTDYWRTPTFNSSVSDSQHSADGLRETLSHPVSPTSSRDLPGRGCGHNQLHPVILRFLPSCMRELGKFQAYHAVISRRLPGIWKLCMREEPLLLLRLPGPTAESQEKPPCTVCTDFPQTDTAGSLQSTQILQAVCLQ</sequence>
<dbReference type="AlphaFoldDB" id="A0A7J7SRQ6"/>
<feature type="region of interest" description="Disordered" evidence="1">
    <location>
        <begin position="24"/>
        <end position="57"/>
    </location>
</feature>